<dbReference type="Proteomes" id="UP000030901">
    <property type="component" value="Chromosome"/>
</dbReference>
<dbReference type="PANTHER" id="PTHR21180">
    <property type="entry name" value="ENDONUCLEASE/EXONUCLEASE/PHOSPHATASE FAMILY DOMAIN-CONTAINING PROTEIN 1"/>
    <property type="match status" value="1"/>
</dbReference>
<feature type="chain" id="PRO_5036291371" evidence="1">
    <location>
        <begin position="27"/>
        <end position="106"/>
    </location>
</feature>
<evidence type="ECO:0000313" key="4">
    <source>
        <dbReference type="Proteomes" id="UP000030901"/>
    </source>
</evidence>
<dbReference type="InterPro" id="IPR004509">
    <property type="entry name" value="Competence_ComEA_HhH"/>
</dbReference>
<dbReference type="PANTHER" id="PTHR21180:SF32">
    <property type="entry name" value="ENDONUCLEASE_EXONUCLEASE_PHOSPHATASE FAMILY DOMAIN-CONTAINING PROTEIN 1"/>
    <property type="match status" value="1"/>
</dbReference>
<dbReference type="SUPFAM" id="SSF47781">
    <property type="entry name" value="RuvA domain 2-like"/>
    <property type="match status" value="1"/>
</dbReference>
<dbReference type="InterPro" id="IPR051675">
    <property type="entry name" value="Endo/Exo/Phosphatase_dom_1"/>
</dbReference>
<dbReference type="STRING" id="1267021.FPB0191_02007"/>
<proteinExistence type="predicted"/>
<dbReference type="GO" id="GO:0015627">
    <property type="term" value="C:type II protein secretion system complex"/>
    <property type="evidence" value="ECO:0007669"/>
    <property type="project" value="TreeGrafter"/>
</dbReference>
<evidence type="ECO:0000313" key="2">
    <source>
        <dbReference type="EMBL" id="AJA45818.1"/>
    </source>
</evidence>
<dbReference type="GO" id="GO:0015628">
    <property type="term" value="P:protein secretion by the type II secretion system"/>
    <property type="evidence" value="ECO:0007669"/>
    <property type="project" value="TreeGrafter"/>
</dbReference>
<sequence>MKKLSKYFIVVTLIFLTTNFSLNAFAESVNHGDTSNNQIEQNATVNINTASVEELARNLNGIGLNKAKKIVEYRDQFGPFVTIEQLKEVSGIGQSILDKNVGKISL</sequence>
<dbReference type="Pfam" id="PF12836">
    <property type="entry name" value="HHH_3"/>
    <property type="match status" value="1"/>
</dbReference>
<dbReference type="RefSeq" id="WP_039105757.1">
    <property type="nucleotide sequence ID" value="NZ_CALYQC010000022.1"/>
</dbReference>
<dbReference type="InterPro" id="IPR010994">
    <property type="entry name" value="RuvA_2-like"/>
</dbReference>
<reference evidence="2 4" key="1">
    <citation type="journal article" date="2014" name="Appl. Environ. Microbiol.">
        <title>Gut symbionts from distinct hosts exhibit genotoxic activity via divergent colibactin biosynthetic pathways.</title>
        <authorList>
            <person name="Engel P."/>
            <person name="Vizcaino M.I."/>
            <person name="Crawford J.M."/>
        </authorList>
    </citation>
    <scope>NUCLEOTIDE SEQUENCE [LARGE SCALE GENOMIC DNA]</scope>
    <source>
        <strain evidence="2 4">PEB0191</strain>
    </source>
</reference>
<dbReference type="Proteomes" id="UP000247838">
    <property type="component" value="Unassembled WGS sequence"/>
</dbReference>
<dbReference type="OrthoDB" id="7510573at2"/>
<dbReference type="AlphaFoldDB" id="A0A0A7S302"/>
<dbReference type="EMBL" id="CP009056">
    <property type="protein sequence ID" value="AJA45818.1"/>
    <property type="molecule type" value="Genomic_DNA"/>
</dbReference>
<evidence type="ECO:0000313" key="3">
    <source>
        <dbReference type="EMBL" id="PXY94473.1"/>
    </source>
</evidence>
<accession>A0A0A7S302</accession>
<reference evidence="3 5" key="2">
    <citation type="submission" date="2018-05" db="EMBL/GenBank/DDBJ databases">
        <title>Reference genomes for bee gut microbiota database.</title>
        <authorList>
            <person name="Ellegaard K.M."/>
        </authorList>
    </citation>
    <scope>NUCLEOTIDE SEQUENCE [LARGE SCALE GENOMIC DNA]</scope>
    <source>
        <strain evidence="3 5">ESL0167</strain>
    </source>
</reference>
<keyword evidence="1" id="KW-0732">Signal</keyword>
<dbReference type="HOGENOM" id="CLU_052011_3_0_6"/>
<protein>
    <submittedName>
        <fullName evidence="2">Competence protein ComEA helix-hairpin-helix repeat region</fullName>
    </submittedName>
    <submittedName>
        <fullName evidence="3">Helix-hairpin-helix domain-containing protein</fullName>
    </submittedName>
</protein>
<evidence type="ECO:0000256" key="1">
    <source>
        <dbReference type="SAM" id="SignalP"/>
    </source>
</evidence>
<evidence type="ECO:0000313" key="5">
    <source>
        <dbReference type="Proteomes" id="UP000247838"/>
    </source>
</evidence>
<dbReference type="NCBIfam" id="TIGR00426">
    <property type="entry name" value="competence protein ComEA helix-hairpin-helix repeat region"/>
    <property type="match status" value="1"/>
</dbReference>
<keyword evidence="4" id="KW-1185">Reference proteome</keyword>
<dbReference type="EMBL" id="QGLM01000020">
    <property type="protein sequence ID" value="PXY94473.1"/>
    <property type="molecule type" value="Genomic_DNA"/>
</dbReference>
<dbReference type="Gene3D" id="1.10.150.280">
    <property type="entry name" value="AF1531-like domain"/>
    <property type="match status" value="1"/>
</dbReference>
<feature type="signal peptide" evidence="1">
    <location>
        <begin position="1"/>
        <end position="26"/>
    </location>
</feature>
<gene>
    <name evidence="3" type="ORF">DKK76_09915</name>
    <name evidence="2" type="ORF">FPB0191_02007</name>
</gene>
<organism evidence="2 4">
    <name type="scientific">Frischella perrara</name>
    <dbReference type="NCBI Taxonomy" id="1267021"/>
    <lineage>
        <taxon>Bacteria</taxon>
        <taxon>Pseudomonadati</taxon>
        <taxon>Pseudomonadota</taxon>
        <taxon>Gammaproteobacteria</taxon>
        <taxon>Orbales</taxon>
        <taxon>Orbaceae</taxon>
        <taxon>Frischella</taxon>
    </lineage>
</organism>
<name>A0A0A7S302_FRIPE</name>
<dbReference type="KEGG" id="fpp:FPB0191_02007"/>